<gene>
    <name evidence="2" type="ORF">MSAN_02524000</name>
</gene>
<dbReference type="Proteomes" id="UP000623467">
    <property type="component" value="Unassembled WGS sequence"/>
</dbReference>
<dbReference type="EMBL" id="JACAZH010000118">
    <property type="protein sequence ID" value="KAF7324331.1"/>
    <property type="molecule type" value="Genomic_DNA"/>
</dbReference>
<evidence type="ECO:0000313" key="2">
    <source>
        <dbReference type="EMBL" id="KAF7324331.1"/>
    </source>
</evidence>
<reference evidence="2" key="1">
    <citation type="submission" date="2020-05" db="EMBL/GenBank/DDBJ databases">
        <title>Mycena genomes resolve the evolution of fungal bioluminescence.</title>
        <authorList>
            <person name="Tsai I.J."/>
        </authorList>
    </citation>
    <scope>NUCLEOTIDE SEQUENCE</scope>
    <source>
        <strain evidence="2">160909Yilan</strain>
    </source>
</reference>
<proteinExistence type="predicted"/>
<comment type="caution">
    <text evidence="2">The sequence shown here is derived from an EMBL/GenBank/DDBJ whole genome shotgun (WGS) entry which is preliminary data.</text>
</comment>
<keyword evidence="3" id="KW-1185">Reference proteome</keyword>
<accession>A0A8H6WNZ8</accession>
<dbReference type="AlphaFoldDB" id="A0A8H6WNZ8"/>
<feature type="compositionally biased region" description="Polar residues" evidence="1">
    <location>
        <begin position="11"/>
        <end position="26"/>
    </location>
</feature>
<feature type="region of interest" description="Disordered" evidence="1">
    <location>
        <begin position="1"/>
        <end position="31"/>
    </location>
</feature>
<sequence length="261" mass="29458">MPGSSPPDPQNLKTQKHSNQQQQSDEQYNDENIHLLAQTYPELKEDQHREIPSRFGRSAKAAEHLFRVTLEDFQNGAVFRATVPPPNALFKPFDFDIHKVFYHSSIFPTFRIALRSTGIFILENGVKVSSLSSRMRIKCMIPSLWVFWAIGRGATLWMFCRGLGCECGETTDDVNGFVHLRTTGDIAKSPIAPLQAALFSCATSASNSRLLNFSCITATLPLRLYSQHAPNVTHKLRAVSWRLQRPSLFRTARRHSPARSC</sequence>
<protein>
    <submittedName>
        <fullName evidence="2">Uncharacterized protein</fullName>
    </submittedName>
</protein>
<name>A0A8H6WNZ8_9AGAR</name>
<organism evidence="2 3">
    <name type="scientific">Mycena sanguinolenta</name>
    <dbReference type="NCBI Taxonomy" id="230812"/>
    <lineage>
        <taxon>Eukaryota</taxon>
        <taxon>Fungi</taxon>
        <taxon>Dikarya</taxon>
        <taxon>Basidiomycota</taxon>
        <taxon>Agaricomycotina</taxon>
        <taxon>Agaricomycetes</taxon>
        <taxon>Agaricomycetidae</taxon>
        <taxon>Agaricales</taxon>
        <taxon>Marasmiineae</taxon>
        <taxon>Mycenaceae</taxon>
        <taxon>Mycena</taxon>
    </lineage>
</organism>
<evidence type="ECO:0000256" key="1">
    <source>
        <dbReference type="SAM" id="MobiDB-lite"/>
    </source>
</evidence>
<evidence type="ECO:0000313" key="3">
    <source>
        <dbReference type="Proteomes" id="UP000623467"/>
    </source>
</evidence>